<keyword evidence="1" id="KW-1133">Transmembrane helix</keyword>
<dbReference type="InterPro" id="IPR000572">
    <property type="entry name" value="OxRdtase_Mopterin-bd_dom"/>
</dbReference>
<keyword evidence="1" id="KW-0472">Membrane</keyword>
<reference evidence="3 4" key="1">
    <citation type="journal article" date="2013" name="Genome Announc.">
        <title>Draft genome sequence of MKD8, a conjugal recipient Mycobacterium smegmatis strain.</title>
        <authorList>
            <person name="Gray T.A."/>
            <person name="Palumbo M.J."/>
            <person name="Derbyshire K.M."/>
        </authorList>
    </citation>
    <scope>NUCLEOTIDE SEQUENCE [LARGE SCALE GENOMIC DNA]</scope>
    <source>
        <strain evidence="3 4">MKD8</strain>
    </source>
</reference>
<dbReference type="Gene3D" id="3.90.420.10">
    <property type="entry name" value="Oxidoreductase, molybdopterin-binding domain"/>
    <property type="match status" value="1"/>
</dbReference>
<organism evidence="3 4">
    <name type="scientific">Mycolicibacterium smegmatis (strain MKD8)</name>
    <name type="common">Mycobacterium smegmatis</name>
    <dbReference type="NCBI Taxonomy" id="1214915"/>
    <lineage>
        <taxon>Bacteria</taxon>
        <taxon>Bacillati</taxon>
        <taxon>Actinomycetota</taxon>
        <taxon>Actinomycetes</taxon>
        <taxon>Mycobacteriales</taxon>
        <taxon>Mycobacteriaceae</taxon>
        <taxon>Mycolicibacterium</taxon>
    </lineage>
</organism>
<name>A0A2U9PNB2_MYCSE</name>
<proteinExistence type="predicted"/>
<dbReference type="GO" id="GO:0043546">
    <property type="term" value="F:molybdopterin cofactor binding"/>
    <property type="evidence" value="ECO:0007669"/>
    <property type="project" value="TreeGrafter"/>
</dbReference>
<evidence type="ECO:0000256" key="1">
    <source>
        <dbReference type="SAM" id="Phobius"/>
    </source>
</evidence>
<gene>
    <name evidence="3" type="ORF">D806_022590</name>
</gene>
<keyword evidence="1" id="KW-0812">Transmembrane</keyword>
<evidence type="ECO:0000313" key="4">
    <source>
        <dbReference type="Proteomes" id="UP000011200"/>
    </source>
</evidence>
<dbReference type="EMBL" id="CP027541">
    <property type="protein sequence ID" value="AWT53240.1"/>
    <property type="molecule type" value="Genomic_DNA"/>
</dbReference>
<feature type="domain" description="Oxidoreductase molybdopterin-binding" evidence="2">
    <location>
        <begin position="271"/>
        <end position="423"/>
    </location>
</feature>
<dbReference type="GO" id="GO:0006790">
    <property type="term" value="P:sulfur compound metabolic process"/>
    <property type="evidence" value="ECO:0007669"/>
    <property type="project" value="TreeGrafter"/>
</dbReference>
<feature type="transmembrane region" description="Helical" evidence="1">
    <location>
        <begin position="198"/>
        <end position="217"/>
    </location>
</feature>
<evidence type="ECO:0000313" key="3">
    <source>
        <dbReference type="EMBL" id="AWT53240.1"/>
    </source>
</evidence>
<dbReference type="AlphaFoldDB" id="A0A2U9PNB2"/>
<feature type="transmembrane region" description="Helical" evidence="1">
    <location>
        <begin position="35"/>
        <end position="55"/>
    </location>
</feature>
<dbReference type="SUPFAM" id="SSF81296">
    <property type="entry name" value="E set domains"/>
    <property type="match status" value="1"/>
</dbReference>
<feature type="transmembrane region" description="Helical" evidence="1">
    <location>
        <begin position="118"/>
        <end position="136"/>
    </location>
</feature>
<dbReference type="GO" id="GO:0008482">
    <property type="term" value="F:sulfite oxidase activity"/>
    <property type="evidence" value="ECO:0007669"/>
    <property type="project" value="TreeGrafter"/>
</dbReference>
<dbReference type="Proteomes" id="UP000011200">
    <property type="component" value="Chromosome"/>
</dbReference>
<dbReference type="InterPro" id="IPR036374">
    <property type="entry name" value="OxRdtase_Mopterin-bd_sf"/>
</dbReference>
<sequence>MSWGVVTCHDFVRSARPFPGYRLTMSERVRRTPPLAGLAAAAVALGVAGIVAVPFGPAADSRTAVGSAVIDLTPGPVKEWAITTFGTADKLLLTVLIIAIIATLAAVTAPLETRRRPVGSIVIGLAGVLGCVAVLSRPGAGWVAILPTVIGAVCGIAALRLLTSDRFRDEQALAEDRADQRADRYADDTVDPGRRWSLVALGLLTTGVVTGAAGAVLSRLASSVAGDRDAFTLPRAARAAAPIPPDVQPAGVSLPSFITPTPKFYRIDTALTVPQLTRDEWQLRIHGMTDREVTYRFEDLDRFEVVEKVVTLTCVSNFVGGDLISNATWTGYRVRDLLEEAGVSTDSDMVLSTSIDGFTAGSPIEALTDDRDALLAIGMNGEPLPAAHGYPARLVVPGLYGYVSATKWVVDLELTRFDRAEAYWTKLGWSAHGPIKTQSRIDVPREGQQVPRGPVRFGGVAWAQHRGIRAVEVKIDGPSDPGEWQQAQLGAAYSDDTWRLWSVDWTAADPGEHTITVRATDNTGETQTPDLADPVPDGATGWHYVTFDVT</sequence>
<dbReference type="PANTHER" id="PTHR19372:SF7">
    <property type="entry name" value="SULFITE OXIDASE, MITOCHONDRIAL"/>
    <property type="match status" value="1"/>
</dbReference>
<dbReference type="PANTHER" id="PTHR19372">
    <property type="entry name" value="SULFITE REDUCTASE"/>
    <property type="match status" value="1"/>
</dbReference>
<dbReference type="Gene3D" id="2.60.40.650">
    <property type="match status" value="1"/>
</dbReference>
<dbReference type="SUPFAM" id="SSF56524">
    <property type="entry name" value="Oxidoreductase molybdopterin-binding domain"/>
    <property type="match status" value="1"/>
</dbReference>
<feature type="transmembrane region" description="Helical" evidence="1">
    <location>
        <begin position="91"/>
        <end position="111"/>
    </location>
</feature>
<feature type="transmembrane region" description="Helical" evidence="1">
    <location>
        <begin position="142"/>
        <end position="162"/>
    </location>
</feature>
<accession>A0A2U9PNB2</accession>
<dbReference type="Pfam" id="PF00174">
    <property type="entry name" value="Oxidored_molyb"/>
    <property type="match status" value="1"/>
</dbReference>
<dbReference type="InterPro" id="IPR014756">
    <property type="entry name" value="Ig_E-set"/>
</dbReference>
<protein>
    <submittedName>
        <fullName evidence="3">Membrane-bound oxidoreductase</fullName>
    </submittedName>
</protein>
<reference evidence="4" key="2">
    <citation type="submission" date="2018-03" db="EMBL/GenBank/DDBJ databases">
        <authorList>
            <person name="Derbyshire K."/>
            <person name="Gray T.A."/>
            <person name="Champion M."/>
        </authorList>
    </citation>
    <scope>NUCLEOTIDE SEQUENCE [LARGE SCALE GENOMIC DNA]</scope>
    <source>
        <strain evidence="4">MKD8</strain>
    </source>
</reference>
<evidence type="ECO:0000259" key="2">
    <source>
        <dbReference type="Pfam" id="PF00174"/>
    </source>
</evidence>
<dbReference type="GO" id="GO:0020037">
    <property type="term" value="F:heme binding"/>
    <property type="evidence" value="ECO:0007669"/>
    <property type="project" value="TreeGrafter"/>
</dbReference>